<accession>A0ABN1KG09</accession>
<reference evidence="1 2" key="1">
    <citation type="journal article" date="2019" name="Int. J. Syst. Evol. Microbiol.">
        <title>The Global Catalogue of Microorganisms (GCM) 10K type strain sequencing project: providing services to taxonomists for standard genome sequencing and annotation.</title>
        <authorList>
            <consortium name="The Broad Institute Genomics Platform"/>
            <consortium name="The Broad Institute Genome Sequencing Center for Infectious Disease"/>
            <person name="Wu L."/>
            <person name="Ma J."/>
        </authorList>
    </citation>
    <scope>NUCLEOTIDE SEQUENCE [LARGE SCALE GENOMIC DNA]</scope>
    <source>
        <strain evidence="1 2">JCM 1417</strain>
    </source>
</reference>
<evidence type="ECO:0000313" key="1">
    <source>
        <dbReference type="EMBL" id="GAA0765122.1"/>
    </source>
</evidence>
<name>A0ABN1KG09_CLOSU</name>
<protein>
    <submittedName>
        <fullName evidence="1">Uncharacterized protein</fullName>
    </submittedName>
</protein>
<dbReference type="EMBL" id="BAAACI010000001">
    <property type="protein sequence ID" value="GAA0765122.1"/>
    <property type="molecule type" value="Genomic_DNA"/>
</dbReference>
<evidence type="ECO:0000313" key="2">
    <source>
        <dbReference type="Proteomes" id="UP001501047"/>
    </source>
</evidence>
<dbReference type="Pfam" id="PF07205">
    <property type="entry name" value="DUF1413"/>
    <property type="match status" value="1"/>
</dbReference>
<keyword evidence="2" id="KW-1185">Reference proteome</keyword>
<comment type="caution">
    <text evidence="1">The sequence shown here is derived from an EMBL/GenBank/DDBJ whole genome shotgun (WGS) entry which is preliminary data.</text>
</comment>
<dbReference type="Proteomes" id="UP001501047">
    <property type="component" value="Unassembled WGS sequence"/>
</dbReference>
<proteinExistence type="predicted"/>
<organism evidence="1 2">
    <name type="scientific">Clostridium subterminale</name>
    <dbReference type="NCBI Taxonomy" id="1550"/>
    <lineage>
        <taxon>Bacteria</taxon>
        <taxon>Bacillati</taxon>
        <taxon>Bacillota</taxon>
        <taxon>Clostridia</taxon>
        <taxon>Eubacteriales</taxon>
        <taxon>Clostridiaceae</taxon>
        <taxon>Clostridium</taxon>
    </lineage>
</organism>
<gene>
    <name evidence="1" type="ORF">GCM10008908_01180</name>
</gene>
<sequence length="121" mass="13843">MPVISIRVTEEQKSELERKVAENNMSSINSYILSCILPNNASTNKNLLTHKMILDKLENYKSGELFNIPELFPKAEWDSFSNTVSVGRTFRLAEKEKNSLVSKKVIFVEKKSGYPAVYKVR</sequence>
<dbReference type="RefSeq" id="WP_343822659.1">
    <property type="nucleotide sequence ID" value="NZ_BAAACI010000001.1"/>
</dbReference>
<dbReference type="InterPro" id="IPR010813">
    <property type="entry name" value="DUF1413"/>
</dbReference>